<proteinExistence type="predicted"/>
<gene>
    <name evidence="1" type="ORF">K443DRAFT_83815</name>
</gene>
<dbReference type="STRING" id="1095629.A0A0C9YM77"/>
<reference evidence="1 2" key="1">
    <citation type="submission" date="2014-04" db="EMBL/GenBank/DDBJ databases">
        <authorList>
            <consortium name="DOE Joint Genome Institute"/>
            <person name="Kuo A."/>
            <person name="Kohler A."/>
            <person name="Nagy L.G."/>
            <person name="Floudas D."/>
            <person name="Copeland A."/>
            <person name="Barry K.W."/>
            <person name="Cichocki N."/>
            <person name="Veneault-Fourrey C."/>
            <person name="LaButti K."/>
            <person name="Lindquist E.A."/>
            <person name="Lipzen A."/>
            <person name="Lundell T."/>
            <person name="Morin E."/>
            <person name="Murat C."/>
            <person name="Sun H."/>
            <person name="Tunlid A."/>
            <person name="Henrissat B."/>
            <person name="Grigoriev I.V."/>
            <person name="Hibbett D.S."/>
            <person name="Martin F."/>
            <person name="Nordberg H.P."/>
            <person name="Cantor M.N."/>
            <person name="Hua S.X."/>
        </authorList>
    </citation>
    <scope>NUCLEOTIDE SEQUENCE [LARGE SCALE GENOMIC DNA]</scope>
    <source>
        <strain evidence="1 2">LaAM-08-1</strain>
    </source>
</reference>
<keyword evidence="2" id="KW-1185">Reference proteome</keyword>
<dbReference type="Proteomes" id="UP000054477">
    <property type="component" value="Unassembled WGS sequence"/>
</dbReference>
<reference evidence="2" key="2">
    <citation type="submission" date="2015-01" db="EMBL/GenBank/DDBJ databases">
        <title>Evolutionary Origins and Diversification of the Mycorrhizal Mutualists.</title>
        <authorList>
            <consortium name="DOE Joint Genome Institute"/>
            <consortium name="Mycorrhizal Genomics Consortium"/>
            <person name="Kohler A."/>
            <person name="Kuo A."/>
            <person name="Nagy L.G."/>
            <person name="Floudas D."/>
            <person name="Copeland A."/>
            <person name="Barry K.W."/>
            <person name="Cichocki N."/>
            <person name="Veneault-Fourrey C."/>
            <person name="LaButti K."/>
            <person name="Lindquist E.A."/>
            <person name="Lipzen A."/>
            <person name="Lundell T."/>
            <person name="Morin E."/>
            <person name="Murat C."/>
            <person name="Riley R."/>
            <person name="Ohm R."/>
            <person name="Sun H."/>
            <person name="Tunlid A."/>
            <person name="Henrissat B."/>
            <person name="Grigoriev I.V."/>
            <person name="Hibbett D.S."/>
            <person name="Martin F."/>
        </authorList>
    </citation>
    <scope>NUCLEOTIDE SEQUENCE [LARGE SCALE GENOMIC DNA]</scope>
    <source>
        <strain evidence="2">LaAM-08-1</strain>
    </source>
</reference>
<sequence length="366" mass="41626">MPVMIRNNDATELCITKGQEGYIVGWDAKLGPSGQRILETLFIKLDRPAKTIKIEGLPENVVPLVKNSKSIQCLCPSDLTVSISRSQVSVLPNFAMTNYASQGKTRPFNVVDLNSCRNHLSYYTALSRSSTCEGTVIFRELELLDDITKLRYNGQLPKSINGRLRNSVLRQYQQLKGKGYCPENVTGPIRWSEMYPMQTFQVMTDSSWQLITKSTSHKVVQEAEIQPQKQSKNITESFVPAQGSMALKRKAEEDLNSDEPKSKKIRASFGPTPEIPVGILWDSVNYSCSYDSLFTILCEIWIYNPKKWTKTFYSFSEQGKMLSEGYKKVIRGLETLENVRNDVRESLKKKIQIYFQVDKLGLIFVV</sequence>
<dbReference type="AlphaFoldDB" id="A0A0C9YM77"/>
<accession>A0A0C9YM77</accession>
<protein>
    <submittedName>
        <fullName evidence="1">Uncharacterized protein</fullName>
    </submittedName>
</protein>
<dbReference type="OrthoDB" id="3247165at2759"/>
<organism evidence="1 2">
    <name type="scientific">Laccaria amethystina LaAM-08-1</name>
    <dbReference type="NCBI Taxonomy" id="1095629"/>
    <lineage>
        <taxon>Eukaryota</taxon>
        <taxon>Fungi</taxon>
        <taxon>Dikarya</taxon>
        <taxon>Basidiomycota</taxon>
        <taxon>Agaricomycotina</taxon>
        <taxon>Agaricomycetes</taxon>
        <taxon>Agaricomycetidae</taxon>
        <taxon>Agaricales</taxon>
        <taxon>Agaricineae</taxon>
        <taxon>Hydnangiaceae</taxon>
        <taxon>Laccaria</taxon>
    </lineage>
</organism>
<evidence type="ECO:0000313" key="2">
    <source>
        <dbReference type="Proteomes" id="UP000054477"/>
    </source>
</evidence>
<name>A0A0C9YM77_9AGAR</name>
<dbReference type="EMBL" id="KN838540">
    <property type="protein sequence ID" value="KIK09073.1"/>
    <property type="molecule type" value="Genomic_DNA"/>
</dbReference>
<evidence type="ECO:0000313" key="1">
    <source>
        <dbReference type="EMBL" id="KIK09073.1"/>
    </source>
</evidence>
<dbReference type="HOGENOM" id="CLU_038071_2_0_1"/>